<dbReference type="Proteomes" id="UP000317429">
    <property type="component" value="Chromosome"/>
</dbReference>
<organism evidence="1 2">
    <name type="scientific">Pirellulimonas nuda</name>
    <dbReference type="NCBI Taxonomy" id="2528009"/>
    <lineage>
        <taxon>Bacteria</taxon>
        <taxon>Pseudomonadati</taxon>
        <taxon>Planctomycetota</taxon>
        <taxon>Planctomycetia</taxon>
        <taxon>Pirellulales</taxon>
        <taxon>Lacipirellulaceae</taxon>
        <taxon>Pirellulimonas</taxon>
    </lineage>
</organism>
<accession>A0A518DE11</accession>
<evidence type="ECO:0000313" key="2">
    <source>
        <dbReference type="Proteomes" id="UP000317429"/>
    </source>
</evidence>
<gene>
    <name evidence="1" type="ORF">Pla175_31190</name>
</gene>
<evidence type="ECO:0000313" key="1">
    <source>
        <dbReference type="EMBL" id="QDU89724.1"/>
    </source>
</evidence>
<name>A0A518DE11_9BACT</name>
<dbReference type="AlphaFoldDB" id="A0A518DE11"/>
<sequence length="59" mass="6351">MAAADQATIAHGATAARICQIFCHRFAASHISRYYGATIVAGRVEPMLDKPDAMLMDTI</sequence>
<dbReference type="KEGG" id="pnd:Pla175_31190"/>
<protein>
    <submittedName>
        <fullName evidence="1">Uncharacterized protein</fullName>
    </submittedName>
</protein>
<reference evidence="1 2" key="1">
    <citation type="submission" date="2019-02" db="EMBL/GenBank/DDBJ databases">
        <title>Deep-cultivation of Planctomycetes and their phenomic and genomic characterization uncovers novel biology.</title>
        <authorList>
            <person name="Wiegand S."/>
            <person name="Jogler M."/>
            <person name="Boedeker C."/>
            <person name="Pinto D."/>
            <person name="Vollmers J."/>
            <person name="Rivas-Marin E."/>
            <person name="Kohn T."/>
            <person name="Peeters S.H."/>
            <person name="Heuer A."/>
            <person name="Rast P."/>
            <person name="Oberbeckmann S."/>
            <person name="Bunk B."/>
            <person name="Jeske O."/>
            <person name="Meyerdierks A."/>
            <person name="Storesund J.E."/>
            <person name="Kallscheuer N."/>
            <person name="Luecker S."/>
            <person name="Lage O.M."/>
            <person name="Pohl T."/>
            <person name="Merkel B.J."/>
            <person name="Hornburger P."/>
            <person name="Mueller R.-W."/>
            <person name="Bruemmer F."/>
            <person name="Labrenz M."/>
            <person name="Spormann A.M."/>
            <person name="Op den Camp H."/>
            <person name="Overmann J."/>
            <person name="Amann R."/>
            <person name="Jetten M.S.M."/>
            <person name="Mascher T."/>
            <person name="Medema M.H."/>
            <person name="Devos D.P."/>
            <person name="Kaster A.-K."/>
            <person name="Ovreas L."/>
            <person name="Rohde M."/>
            <person name="Galperin M.Y."/>
            <person name="Jogler C."/>
        </authorList>
    </citation>
    <scope>NUCLEOTIDE SEQUENCE [LARGE SCALE GENOMIC DNA]</scope>
    <source>
        <strain evidence="1 2">Pla175</strain>
    </source>
</reference>
<dbReference type="EMBL" id="CP036291">
    <property type="protein sequence ID" value="QDU89724.1"/>
    <property type="molecule type" value="Genomic_DNA"/>
</dbReference>
<proteinExistence type="predicted"/>
<keyword evidence="2" id="KW-1185">Reference proteome</keyword>